<dbReference type="Pfam" id="PF13204">
    <property type="entry name" value="Apiosidase"/>
    <property type="match status" value="1"/>
</dbReference>
<dbReference type="EMBL" id="JBGUBD010000003">
    <property type="protein sequence ID" value="MFA9477949.1"/>
    <property type="molecule type" value="Genomic_DNA"/>
</dbReference>
<name>A0ABV4U2Y1_9BACT</name>
<dbReference type="Pfam" id="PF12904">
    <property type="entry name" value="Collagen_bind_2"/>
    <property type="match status" value="1"/>
</dbReference>
<evidence type="ECO:0000259" key="2">
    <source>
        <dbReference type="Pfam" id="PF13204"/>
    </source>
</evidence>
<feature type="domain" description="Apiosidase-like catalytic" evidence="2">
    <location>
        <begin position="12"/>
        <end position="338"/>
    </location>
</feature>
<feature type="domain" description="Putative collagen-binding" evidence="1">
    <location>
        <begin position="341"/>
        <end position="433"/>
    </location>
</feature>
<dbReference type="Gene3D" id="3.20.20.80">
    <property type="entry name" value="Glycosidases"/>
    <property type="match status" value="1"/>
</dbReference>
<gene>
    <name evidence="3" type="ORF">ACERK3_06515</name>
</gene>
<dbReference type="Proteomes" id="UP001575105">
    <property type="component" value="Unassembled WGS sequence"/>
</dbReference>
<reference evidence="3 4" key="1">
    <citation type="submission" date="2024-08" db="EMBL/GenBank/DDBJ databases">
        <title>Whole-genome sequencing of halo(alkali)philic microorganisms from hypersaline lakes.</title>
        <authorList>
            <person name="Sorokin D.Y."/>
            <person name="Merkel A.Y."/>
            <person name="Messina E."/>
            <person name="Yakimov M."/>
        </authorList>
    </citation>
    <scope>NUCLEOTIDE SEQUENCE [LARGE SCALE GENOMIC DNA]</scope>
    <source>
        <strain evidence="3 4">AB-hyl4</strain>
    </source>
</reference>
<keyword evidence="4" id="KW-1185">Reference proteome</keyword>
<evidence type="ECO:0000313" key="3">
    <source>
        <dbReference type="EMBL" id="MFA9477949.1"/>
    </source>
</evidence>
<accession>A0ABV4U2Y1</accession>
<comment type="caution">
    <text evidence="3">The sequence shown here is derived from an EMBL/GenBank/DDBJ whole genome shotgun (WGS) entry which is preliminary data.</text>
</comment>
<dbReference type="InterPro" id="IPR017853">
    <property type="entry name" value="GH"/>
</dbReference>
<dbReference type="PANTHER" id="PTHR37836:SF3">
    <property type="entry name" value="ENDOGLUCANASE"/>
    <property type="match status" value="1"/>
</dbReference>
<evidence type="ECO:0000259" key="1">
    <source>
        <dbReference type="Pfam" id="PF12904"/>
    </source>
</evidence>
<organism evidence="3 4">
    <name type="scientific">Natronomicrosphaera hydrolytica</name>
    <dbReference type="NCBI Taxonomy" id="3242702"/>
    <lineage>
        <taxon>Bacteria</taxon>
        <taxon>Pseudomonadati</taxon>
        <taxon>Planctomycetota</taxon>
        <taxon>Phycisphaerae</taxon>
        <taxon>Phycisphaerales</taxon>
        <taxon>Phycisphaeraceae</taxon>
        <taxon>Natronomicrosphaera</taxon>
    </lineage>
</organism>
<evidence type="ECO:0000313" key="4">
    <source>
        <dbReference type="Proteomes" id="UP001575105"/>
    </source>
</evidence>
<dbReference type="SUPFAM" id="SSF51445">
    <property type="entry name" value="(Trans)glycosidases"/>
    <property type="match status" value="1"/>
</dbReference>
<protein>
    <submittedName>
        <fullName evidence="3">DUF4038 domain-containing protein</fullName>
    </submittedName>
</protein>
<sequence length="448" mass="50650">MMPEHHRLRVASNGRYLERADGSPFFYLGDTAWHLCYALTRDEMDQYLQNRAAKGFTVVQTILVRGFKDVDRPNAQGDMPFVDNDPTRPNEAYFEHVDHLVARAAELGLFVGLLPSWGNKWRYSPYSTPGIFRPDSAESYGQFLAERYRGKPVIWILGGDRNVLNDDEMKIIEGFARGLRDGGAEGEQLITFHPYGPGRSSDRLHAAEWLDFNMCQTSHAAHDYDNGLFIDHDYALSPAKPTLDAEPRYENLPVGFYNKHCAGYDRFDDYDVRQAAYWALLAGACGHVYGDNSVWQMCKPGVNPVHLDATVPWHEAVDHPGAFQMRHVRRLFETRPFHQLVPEQGCILDGPGGGGGKVRVARAADRSFAIAYSPRGEQFTLKMDIVEARRVRASWFDPRYGMTTPFCTSLPLPMQTFTPPTHGRGRDWVLLLDDDDKQLPLPGLEAQA</sequence>
<proteinExistence type="predicted"/>
<dbReference type="InterPro" id="IPR025277">
    <property type="entry name" value="Apiosidase-like_cat_dom"/>
</dbReference>
<dbReference type="PANTHER" id="PTHR37836">
    <property type="entry name" value="LMO1036 PROTEIN"/>
    <property type="match status" value="1"/>
</dbReference>
<dbReference type="InterPro" id="IPR024749">
    <property type="entry name" value="Collagen-bd_put"/>
</dbReference>
<dbReference type="RefSeq" id="WP_425344873.1">
    <property type="nucleotide sequence ID" value="NZ_JBGUBD010000003.1"/>
</dbReference>